<reference evidence="3" key="1">
    <citation type="submission" date="2023-07" db="EMBL/GenBank/DDBJ databases">
        <authorList>
            <person name="Luz R."/>
            <person name="Cordeiro R."/>
            <person name="Fonseca A."/>
            <person name="Goncalves V."/>
        </authorList>
    </citation>
    <scope>NUCLEOTIDE SEQUENCE [LARGE SCALE GENOMIC DNA]</scope>
    <source>
        <strain evidence="3">BACA0444</strain>
    </source>
</reference>
<evidence type="ECO:0000313" key="2">
    <source>
        <dbReference type="EMBL" id="MDS3861531.1"/>
    </source>
</evidence>
<dbReference type="InterPro" id="IPR004143">
    <property type="entry name" value="BPL_LPL_catalytic"/>
</dbReference>
<gene>
    <name evidence="2" type="ORF">RIF25_12010</name>
</gene>
<feature type="domain" description="BPL/LPL catalytic" evidence="1">
    <location>
        <begin position="37"/>
        <end position="225"/>
    </location>
</feature>
<dbReference type="RefSeq" id="WP_322878772.1">
    <property type="nucleotide sequence ID" value="NZ_JAVMIP010000013.1"/>
</dbReference>
<dbReference type="PANTHER" id="PTHR43679">
    <property type="entry name" value="OCTANOYLTRANSFERASE LIPM-RELATED"/>
    <property type="match status" value="1"/>
</dbReference>
<dbReference type="EMBL" id="JAVMIP010000013">
    <property type="protein sequence ID" value="MDS3861531.1"/>
    <property type="molecule type" value="Genomic_DNA"/>
</dbReference>
<sequence length="251" mass="28309">MTVNISHPAWRYIPPITATGLTQMAIDTWLWQQQQQGLLTSCLRFYQWEGAAISCGYHQQGLPEHWQTLAWERKPLDIVRRPTGGRAVLHQGDLTYGLVTTLAAPQRRLAYETLCRFLIKGWGRLGMELSFGSDQRHDQRTVNCFSRATRADLVLAGGYKLIGSAQAWSGLTVLQHGSMRLRPDPNLWQQVFQAPLILPNCQFPDPEIIISTLCQALEDDLGISLVSEPLTPAEWQAIKNIQNNPQFTCSN</sequence>
<dbReference type="Pfam" id="PF21948">
    <property type="entry name" value="LplA-B_cat"/>
    <property type="match status" value="1"/>
</dbReference>
<organism evidence="2 3">
    <name type="scientific">Pseudocalidococcus azoricus BACA0444</name>
    <dbReference type="NCBI Taxonomy" id="2918990"/>
    <lineage>
        <taxon>Bacteria</taxon>
        <taxon>Bacillati</taxon>
        <taxon>Cyanobacteriota</taxon>
        <taxon>Cyanophyceae</taxon>
        <taxon>Acaryochloridales</taxon>
        <taxon>Thermosynechococcaceae</taxon>
        <taxon>Pseudocalidococcus</taxon>
        <taxon>Pseudocalidococcus azoricus</taxon>
    </lineage>
</organism>
<dbReference type="AlphaFoldDB" id="A0AAE4FV01"/>
<protein>
    <submittedName>
        <fullName evidence="2">Biotin/lipoate A/B protein ligase family protein</fullName>
    </submittedName>
</protein>
<dbReference type="Gene3D" id="3.30.930.10">
    <property type="entry name" value="Bira Bifunctional Protein, Domain 2"/>
    <property type="match status" value="1"/>
</dbReference>
<name>A0AAE4FV01_9CYAN</name>
<keyword evidence="2" id="KW-0436">Ligase</keyword>
<comment type="caution">
    <text evidence="2">The sequence shown here is derived from an EMBL/GenBank/DDBJ whole genome shotgun (WGS) entry which is preliminary data.</text>
</comment>
<dbReference type="InterPro" id="IPR050664">
    <property type="entry name" value="Octanoyltrans_LipM/LipL"/>
</dbReference>
<proteinExistence type="predicted"/>
<dbReference type="SUPFAM" id="SSF55681">
    <property type="entry name" value="Class II aaRS and biotin synthetases"/>
    <property type="match status" value="1"/>
</dbReference>
<dbReference type="Proteomes" id="UP001268256">
    <property type="component" value="Unassembled WGS sequence"/>
</dbReference>
<accession>A0AAE4FV01</accession>
<dbReference type="GO" id="GO:0016874">
    <property type="term" value="F:ligase activity"/>
    <property type="evidence" value="ECO:0007669"/>
    <property type="project" value="UniProtKB-KW"/>
</dbReference>
<evidence type="ECO:0000313" key="3">
    <source>
        <dbReference type="Proteomes" id="UP001268256"/>
    </source>
</evidence>
<dbReference type="PROSITE" id="PS51733">
    <property type="entry name" value="BPL_LPL_CATALYTIC"/>
    <property type="match status" value="1"/>
</dbReference>
<dbReference type="InterPro" id="IPR045864">
    <property type="entry name" value="aa-tRNA-synth_II/BPL/LPL"/>
</dbReference>
<evidence type="ECO:0000259" key="1">
    <source>
        <dbReference type="PROSITE" id="PS51733"/>
    </source>
</evidence>
<dbReference type="PANTHER" id="PTHR43679:SF2">
    <property type="entry name" value="OCTANOYL-[GCVH]:PROTEIN N-OCTANOYLTRANSFERASE"/>
    <property type="match status" value="1"/>
</dbReference>
<keyword evidence="3" id="KW-1185">Reference proteome</keyword>